<dbReference type="PANTHER" id="PTHR30136">
    <property type="entry name" value="HELIX-TURN-HELIX TRANSCRIPTIONAL REGULATOR, ICLR FAMILY"/>
    <property type="match status" value="1"/>
</dbReference>
<dbReference type="GO" id="GO:0003700">
    <property type="term" value="F:DNA-binding transcription factor activity"/>
    <property type="evidence" value="ECO:0007669"/>
    <property type="project" value="TreeGrafter"/>
</dbReference>
<dbReference type="RefSeq" id="WP_103909849.1">
    <property type="nucleotide sequence ID" value="NZ_FNUZ01000002.1"/>
</dbReference>
<dbReference type="InterPro" id="IPR050707">
    <property type="entry name" value="HTH_MetabolicPath_Reg"/>
</dbReference>
<accession>A0A1H5WN28</accession>
<keyword evidence="2" id="KW-0238">DNA-binding</keyword>
<dbReference type="Gene3D" id="3.30.450.40">
    <property type="match status" value="1"/>
</dbReference>
<dbReference type="SUPFAM" id="SSF46785">
    <property type="entry name" value="Winged helix' DNA-binding domain"/>
    <property type="match status" value="1"/>
</dbReference>
<dbReference type="Pfam" id="PF09339">
    <property type="entry name" value="HTH_IclR"/>
    <property type="match status" value="1"/>
</dbReference>
<reference evidence="6 7" key="1">
    <citation type="submission" date="2016-10" db="EMBL/GenBank/DDBJ databases">
        <authorList>
            <person name="de Groot N.N."/>
        </authorList>
    </citation>
    <scope>NUCLEOTIDE SEQUENCE [LARGE SCALE GENOMIC DNA]</scope>
    <source>
        <strain evidence="6 7">DSM 26915</strain>
    </source>
</reference>
<dbReference type="InterPro" id="IPR014757">
    <property type="entry name" value="Tscrpt_reg_IclR_C"/>
</dbReference>
<dbReference type="PANTHER" id="PTHR30136:SF35">
    <property type="entry name" value="HTH-TYPE TRANSCRIPTIONAL REGULATOR RV1719"/>
    <property type="match status" value="1"/>
</dbReference>
<evidence type="ECO:0000259" key="4">
    <source>
        <dbReference type="PROSITE" id="PS51077"/>
    </source>
</evidence>
<dbReference type="GO" id="GO:0045892">
    <property type="term" value="P:negative regulation of DNA-templated transcription"/>
    <property type="evidence" value="ECO:0007669"/>
    <property type="project" value="TreeGrafter"/>
</dbReference>
<evidence type="ECO:0000313" key="7">
    <source>
        <dbReference type="Proteomes" id="UP000236752"/>
    </source>
</evidence>
<keyword evidence="3" id="KW-0804">Transcription</keyword>
<evidence type="ECO:0000259" key="5">
    <source>
        <dbReference type="PROSITE" id="PS51078"/>
    </source>
</evidence>
<dbReference type="Pfam" id="PF01614">
    <property type="entry name" value="IclR_C"/>
    <property type="match status" value="1"/>
</dbReference>
<dbReference type="EMBL" id="FNUZ01000002">
    <property type="protein sequence ID" value="SEG00999.1"/>
    <property type="molecule type" value="Genomic_DNA"/>
</dbReference>
<gene>
    <name evidence="6" type="ORF">SAMN04488045_1521</name>
</gene>
<organism evidence="6 7">
    <name type="scientific">Thalassococcus halodurans</name>
    <dbReference type="NCBI Taxonomy" id="373675"/>
    <lineage>
        <taxon>Bacteria</taxon>
        <taxon>Pseudomonadati</taxon>
        <taxon>Pseudomonadota</taxon>
        <taxon>Alphaproteobacteria</taxon>
        <taxon>Rhodobacterales</taxon>
        <taxon>Roseobacteraceae</taxon>
        <taxon>Thalassococcus</taxon>
    </lineage>
</organism>
<dbReference type="InterPro" id="IPR036388">
    <property type="entry name" value="WH-like_DNA-bd_sf"/>
</dbReference>
<dbReference type="Proteomes" id="UP000236752">
    <property type="component" value="Unassembled WGS sequence"/>
</dbReference>
<evidence type="ECO:0000256" key="3">
    <source>
        <dbReference type="ARBA" id="ARBA00023163"/>
    </source>
</evidence>
<dbReference type="GO" id="GO:0003677">
    <property type="term" value="F:DNA binding"/>
    <property type="evidence" value="ECO:0007669"/>
    <property type="project" value="UniProtKB-KW"/>
</dbReference>
<evidence type="ECO:0000256" key="1">
    <source>
        <dbReference type="ARBA" id="ARBA00023015"/>
    </source>
</evidence>
<proteinExistence type="predicted"/>
<dbReference type="AlphaFoldDB" id="A0A1H5WN28"/>
<dbReference type="PROSITE" id="PS51078">
    <property type="entry name" value="ICLR_ED"/>
    <property type="match status" value="1"/>
</dbReference>
<evidence type="ECO:0000256" key="2">
    <source>
        <dbReference type="ARBA" id="ARBA00023125"/>
    </source>
</evidence>
<sequence length="246" mass="27447">MGTIRKVGDILRLFSENDPELGLSEIARRMNLSTSGTHDLMDELRKIGMVQRVGRGRYRLGPMIASLYRVLINTSSLVDTSRPILERMVKDYGETVHLTVLDRSRLVVADAIEGWKALRVARGILDQGLDVHETPVGMLHLSVAGEARQNAYWGDHTHARTPLLPPDRRTAELDDMARRGFAEGPIATERDIVCLAALLRNHTEIPLAAISICIPKSRYDEQPRAYRTICQTTAARISQELGSRAT</sequence>
<dbReference type="InterPro" id="IPR036390">
    <property type="entry name" value="WH_DNA-bd_sf"/>
</dbReference>
<dbReference type="PROSITE" id="PS51077">
    <property type="entry name" value="HTH_ICLR"/>
    <property type="match status" value="1"/>
</dbReference>
<dbReference type="OrthoDB" id="6811967at2"/>
<keyword evidence="1" id="KW-0805">Transcription regulation</keyword>
<feature type="domain" description="HTH iclR-type" evidence="4">
    <location>
        <begin position="1"/>
        <end position="62"/>
    </location>
</feature>
<feature type="domain" description="IclR-ED" evidence="5">
    <location>
        <begin position="63"/>
        <end position="243"/>
    </location>
</feature>
<dbReference type="Gene3D" id="1.10.10.10">
    <property type="entry name" value="Winged helix-like DNA-binding domain superfamily/Winged helix DNA-binding domain"/>
    <property type="match status" value="1"/>
</dbReference>
<dbReference type="InterPro" id="IPR005471">
    <property type="entry name" value="Tscrpt_reg_IclR_N"/>
</dbReference>
<protein>
    <submittedName>
        <fullName evidence="6">Transcriptional regulator, IclR family</fullName>
    </submittedName>
</protein>
<dbReference type="SMART" id="SM00346">
    <property type="entry name" value="HTH_ICLR"/>
    <property type="match status" value="1"/>
</dbReference>
<dbReference type="InterPro" id="IPR029016">
    <property type="entry name" value="GAF-like_dom_sf"/>
</dbReference>
<evidence type="ECO:0000313" key="6">
    <source>
        <dbReference type="EMBL" id="SEG00999.1"/>
    </source>
</evidence>
<keyword evidence="7" id="KW-1185">Reference proteome</keyword>
<name>A0A1H5WN28_9RHOB</name>
<dbReference type="SUPFAM" id="SSF55781">
    <property type="entry name" value="GAF domain-like"/>
    <property type="match status" value="1"/>
</dbReference>